<accession>A0A2P2PE01</accession>
<evidence type="ECO:0000313" key="1">
    <source>
        <dbReference type="EMBL" id="MBX52968.1"/>
    </source>
</evidence>
<name>A0A2P2PE01_RHIMU</name>
<organism evidence="1">
    <name type="scientific">Rhizophora mucronata</name>
    <name type="common">Asiatic mangrove</name>
    <dbReference type="NCBI Taxonomy" id="61149"/>
    <lineage>
        <taxon>Eukaryota</taxon>
        <taxon>Viridiplantae</taxon>
        <taxon>Streptophyta</taxon>
        <taxon>Embryophyta</taxon>
        <taxon>Tracheophyta</taxon>
        <taxon>Spermatophyta</taxon>
        <taxon>Magnoliopsida</taxon>
        <taxon>eudicotyledons</taxon>
        <taxon>Gunneridae</taxon>
        <taxon>Pentapetalae</taxon>
        <taxon>rosids</taxon>
        <taxon>fabids</taxon>
        <taxon>Malpighiales</taxon>
        <taxon>Rhizophoraceae</taxon>
        <taxon>Rhizophora</taxon>
    </lineage>
</organism>
<sequence>MQSVVCNLESKLYFSFISTSRLEMHREIEFRIIPILAFKNPQEIHPPTAYMALDVLDT</sequence>
<proteinExistence type="predicted"/>
<dbReference type="EMBL" id="GGEC01072484">
    <property type="protein sequence ID" value="MBX52968.1"/>
    <property type="molecule type" value="Transcribed_RNA"/>
</dbReference>
<protein>
    <submittedName>
        <fullName evidence="1">Uncharacterized protein</fullName>
    </submittedName>
</protein>
<dbReference type="AlphaFoldDB" id="A0A2P2PE01"/>
<reference evidence="1" key="1">
    <citation type="submission" date="2018-02" db="EMBL/GenBank/DDBJ databases">
        <title>Rhizophora mucronata_Transcriptome.</title>
        <authorList>
            <person name="Meera S.P."/>
            <person name="Sreeshan A."/>
            <person name="Augustine A."/>
        </authorList>
    </citation>
    <scope>NUCLEOTIDE SEQUENCE</scope>
    <source>
        <tissue evidence="1">Leaf</tissue>
    </source>
</reference>